<accession>A0AAV4PPY8</accession>
<evidence type="ECO:0000313" key="2">
    <source>
        <dbReference type="Proteomes" id="UP001054945"/>
    </source>
</evidence>
<dbReference type="AlphaFoldDB" id="A0AAV4PPY8"/>
<dbReference type="Proteomes" id="UP001054945">
    <property type="component" value="Unassembled WGS sequence"/>
</dbReference>
<dbReference type="EMBL" id="BPLR01004913">
    <property type="protein sequence ID" value="GIX98460.1"/>
    <property type="molecule type" value="Genomic_DNA"/>
</dbReference>
<evidence type="ECO:0000313" key="1">
    <source>
        <dbReference type="EMBL" id="GIX98460.1"/>
    </source>
</evidence>
<sequence length="176" mass="20344">MLTVDQLHKYRICSRREDAIIVGAIFSPRVQNEFINCLHSSMLAGGLLSRTNYHYGLPHSHPNTIFGRRQAMPRYYQVNELCSGMQLVEWKYALIGSRRVSGYILIVIIPKYHPCDLPPMLTVDQRHKYRICSGREDAAPPWLPGARFSLVFGMSSLTVYTPRWLADFSFMYNHPH</sequence>
<gene>
    <name evidence="1" type="ORF">CEXT_431061</name>
</gene>
<organism evidence="1 2">
    <name type="scientific">Caerostris extrusa</name>
    <name type="common">Bark spider</name>
    <name type="synonym">Caerostris bankana</name>
    <dbReference type="NCBI Taxonomy" id="172846"/>
    <lineage>
        <taxon>Eukaryota</taxon>
        <taxon>Metazoa</taxon>
        <taxon>Ecdysozoa</taxon>
        <taxon>Arthropoda</taxon>
        <taxon>Chelicerata</taxon>
        <taxon>Arachnida</taxon>
        <taxon>Araneae</taxon>
        <taxon>Araneomorphae</taxon>
        <taxon>Entelegynae</taxon>
        <taxon>Araneoidea</taxon>
        <taxon>Araneidae</taxon>
        <taxon>Caerostris</taxon>
    </lineage>
</organism>
<reference evidence="1 2" key="1">
    <citation type="submission" date="2021-06" db="EMBL/GenBank/DDBJ databases">
        <title>Caerostris extrusa draft genome.</title>
        <authorList>
            <person name="Kono N."/>
            <person name="Arakawa K."/>
        </authorList>
    </citation>
    <scope>NUCLEOTIDE SEQUENCE [LARGE SCALE GENOMIC DNA]</scope>
</reference>
<protein>
    <submittedName>
        <fullName evidence="1">Uncharacterized protein</fullName>
    </submittedName>
</protein>
<comment type="caution">
    <text evidence="1">The sequence shown here is derived from an EMBL/GenBank/DDBJ whole genome shotgun (WGS) entry which is preliminary data.</text>
</comment>
<name>A0AAV4PPY8_CAEEX</name>
<keyword evidence="2" id="KW-1185">Reference proteome</keyword>
<proteinExistence type="predicted"/>